<dbReference type="AlphaFoldDB" id="A0A4Y2A4W5"/>
<protein>
    <submittedName>
        <fullName evidence="2">Uncharacterized protein</fullName>
    </submittedName>
</protein>
<dbReference type="EMBL" id="BGPR01000006">
    <property type="protein sequence ID" value="GBL74763.1"/>
    <property type="molecule type" value="Genomic_DNA"/>
</dbReference>
<dbReference type="Proteomes" id="UP000499080">
    <property type="component" value="Unassembled WGS sequence"/>
</dbReference>
<reference evidence="2 3" key="1">
    <citation type="journal article" date="2019" name="Sci. Rep.">
        <title>Orb-weaving spider Araneus ventricosus genome elucidates the spidroin gene catalogue.</title>
        <authorList>
            <person name="Kono N."/>
            <person name="Nakamura H."/>
            <person name="Ohtoshi R."/>
            <person name="Moran D.A.P."/>
            <person name="Shinohara A."/>
            <person name="Yoshida Y."/>
            <person name="Fujiwara M."/>
            <person name="Mori M."/>
            <person name="Tomita M."/>
            <person name="Arakawa K."/>
        </authorList>
    </citation>
    <scope>NUCLEOTIDE SEQUENCE [LARGE SCALE GENOMIC DNA]</scope>
</reference>
<evidence type="ECO:0000313" key="2">
    <source>
        <dbReference type="EMBL" id="GBL74763.1"/>
    </source>
</evidence>
<gene>
    <name evidence="2" type="ORF">AVEN_243628_1</name>
</gene>
<organism evidence="2 3">
    <name type="scientific">Araneus ventricosus</name>
    <name type="common">Orbweaver spider</name>
    <name type="synonym">Epeira ventricosa</name>
    <dbReference type="NCBI Taxonomy" id="182803"/>
    <lineage>
        <taxon>Eukaryota</taxon>
        <taxon>Metazoa</taxon>
        <taxon>Ecdysozoa</taxon>
        <taxon>Arthropoda</taxon>
        <taxon>Chelicerata</taxon>
        <taxon>Arachnida</taxon>
        <taxon>Araneae</taxon>
        <taxon>Araneomorphae</taxon>
        <taxon>Entelegynae</taxon>
        <taxon>Araneoidea</taxon>
        <taxon>Araneidae</taxon>
        <taxon>Araneus</taxon>
    </lineage>
</organism>
<evidence type="ECO:0000256" key="1">
    <source>
        <dbReference type="SAM" id="MobiDB-lite"/>
    </source>
</evidence>
<comment type="caution">
    <text evidence="2">The sequence shown here is derived from an EMBL/GenBank/DDBJ whole genome shotgun (WGS) entry which is preliminary data.</text>
</comment>
<evidence type="ECO:0000313" key="3">
    <source>
        <dbReference type="Proteomes" id="UP000499080"/>
    </source>
</evidence>
<accession>A0A4Y2A4W5</accession>
<feature type="region of interest" description="Disordered" evidence="1">
    <location>
        <begin position="1"/>
        <end position="31"/>
    </location>
</feature>
<sequence length="71" mass="7814">MMRTTPEVASPLQTSRHTSTPSIPVDSKPYGPNARRILGGIGFRAWRPSRPDAGTLPLGHHCPDFLDKLSY</sequence>
<keyword evidence="3" id="KW-1185">Reference proteome</keyword>
<proteinExistence type="predicted"/>
<name>A0A4Y2A4W5_ARAVE</name>
<feature type="compositionally biased region" description="Polar residues" evidence="1">
    <location>
        <begin position="11"/>
        <end position="22"/>
    </location>
</feature>